<keyword evidence="2" id="KW-1185">Reference proteome</keyword>
<accession>A0A1H5QMZ4</accession>
<name>A0A1H5QMZ4_9PSEU</name>
<proteinExistence type="predicted"/>
<evidence type="ECO:0000313" key="1">
    <source>
        <dbReference type="EMBL" id="SEF27214.1"/>
    </source>
</evidence>
<dbReference type="AlphaFoldDB" id="A0A1H5QMZ4"/>
<dbReference type="RefSeq" id="WP_086679095.1">
    <property type="nucleotide sequence ID" value="NZ_FNUJ01000003.1"/>
</dbReference>
<reference evidence="2" key="1">
    <citation type="submission" date="2016-10" db="EMBL/GenBank/DDBJ databases">
        <authorList>
            <person name="Varghese N."/>
            <person name="Submissions S."/>
        </authorList>
    </citation>
    <scope>NUCLEOTIDE SEQUENCE [LARGE SCALE GENOMIC DNA]</scope>
    <source>
        <strain evidence="2">DSM 44654</strain>
    </source>
</reference>
<protein>
    <submittedName>
        <fullName evidence="1">Uncharacterized protein</fullName>
    </submittedName>
</protein>
<dbReference type="STRING" id="218821.SAMN05421837_103685"/>
<gene>
    <name evidence="1" type="ORF">SAMN05421837_103685</name>
</gene>
<organism evidence="1 2">
    <name type="scientific">Amycolatopsis pretoriensis</name>
    <dbReference type="NCBI Taxonomy" id="218821"/>
    <lineage>
        <taxon>Bacteria</taxon>
        <taxon>Bacillati</taxon>
        <taxon>Actinomycetota</taxon>
        <taxon>Actinomycetes</taxon>
        <taxon>Pseudonocardiales</taxon>
        <taxon>Pseudonocardiaceae</taxon>
        <taxon>Amycolatopsis</taxon>
    </lineage>
</organism>
<evidence type="ECO:0000313" key="2">
    <source>
        <dbReference type="Proteomes" id="UP000198878"/>
    </source>
</evidence>
<dbReference type="Proteomes" id="UP000198878">
    <property type="component" value="Unassembled WGS sequence"/>
</dbReference>
<sequence>MTLAGHLRTARAAAVLALLGGVLLLRRQDAGRIGCIAGSAAAVLATLTAAALAARWCTPEIHPT</sequence>
<dbReference type="EMBL" id="FNUJ01000003">
    <property type="protein sequence ID" value="SEF27214.1"/>
    <property type="molecule type" value="Genomic_DNA"/>
</dbReference>